<reference evidence="1" key="2">
    <citation type="journal article" date="2015" name="Genome Announc.">
        <title>Draft Genome Sequence of Filamentous Marine Cyanobacterium Lyngbya confervoides Strain BDU141951.</title>
        <authorList>
            <person name="Chandrababunaidu M.M."/>
            <person name="Sen D."/>
            <person name="Tripathy S."/>
        </authorList>
    </citation>
    <scope>NUCLEOTIDE SEQUENCE</scope>
    <source>
        <strain evidence="1">BDU141951</strain>
    </source>
</reference>
<gene>
    <name evidence="1" type="ORF">QQ91_013580</name>
</gene>
<dbReference type="AlphaFoldDB" id="A0A0C1YH24"/>
<dbReference type="GO" id="GO:0005886">
    <property type="term" value="C:plasma membrane"/>
    <property type="evidence" value="ECO:0007669"/>
    <property type="project" value="TreeGrafter"/>
</dbReference>
<dbReference type="PANTHER" id="PTHR34989:SF1">
    <property type="entry name" value="PROTEIN HDED"/>
    <property type="match status" value="1"/>
</dbReference>
<reference evidence="1" key="1">
    <citation type="submission" date="2014-11" db="EMBL/GenBank/DDBJ databases">
        <authorList>
            <person name="Malar M.C."/>
            <person name="Sen D."/>
            <person name="Tripathy S."/>
        </authorList>
    </citation>
    <scope>NUCLEOTIDE SEQUENCE</scope>
    <source>
        <strain evidence="1">BDU141951</strain>
    </source>
</reference>
<name>A0A0C1YH24_9CYAN</name>
<sequence length="192" mass="20786">MESTSLTELLGPEAKQATGWLIALSIVMILTGILAIALPGISSVTFTLILGWLLLFNGVVRIVNSFRSKPVRGFWLSLIVGILYAISGVIVLFNPIEAVLTLTWLFGFMLIFEGIVTIISAFVNKTGRSLAWLLVLDGVITLILGILVLSQWPQSAIWLIGLYIGISILMSGLSLLVIAMSTRRAINQTSEA</sequence>
<comment type="caution">
    <text evidence="1">The sequence shown here is derived from an EMBL/GenBank/DDBJ whole genome shotgun (WGS) entry which is preliminary data.</text>
</comment>
<dbReference type="InterPro" id="IPR005325">
    <property type="entry name" value="DUF308_memb"/>
</dbReference>
<reference evidence="1" key="3">
    <citation type="submission" date="2020-02" db="EMBL/GenBank/DDBJ databases">
        <authorList>
            <person name="Sarangi A.N."/>
            <person name="Ghosh S."/>
            <person name="Mukherjee M."/>
            <person name="Tripathy S."/>
        </authorList>
    </citation>
    <scope>NUCLEOTIDE SEQUENCE</scope>
    <source>
        <strain evidence="1">BDU141951</strain>
    </source>
</reference>
<evidence type="ECO:0000313" key="1">
    <source>
        <dbReference type="EMBL" id="NEV68143.1"/>
    </source>
</evidence>
<accession>A0A0C1YH24</accession>
<protein>
    <submittedName>
        <fullName evidence="1">HdeD family acid-resistance protein</fullName>
    </submittedName>
</protein>
<dbReference type="EMBL" id="JTHE02000003">
    <property type="protein sequence ID" value="NEV68143.1"/>
    <property type="molecule type" value="Genomic_DNA"/>
</dbReference>
<dbReference type="Pfam" id="PF03729">
    <property type="entry name" value="DUF308"/>
    <property type="match status" value="1"/>
</dbReference>
<proteinExistence type="predicted"/>
<dbReference type="InterPro" id="IPR052712">
    <property type="entry name" value="Acid_resist_chaperone_HdeD"/>
</dbReference>
<dbReference type="PANTHER" id="PTHR34989">
    <property type="entry name" value="PROTEIN HDED"/>
    <property type="match status" value="1"/>
</dbReference>
<organism evidence="1">
    <name type="scientific">Lyngbya confervoides BDU141951</name>
    <dbReference type="NCBI Taxonomy" id="1574623"/>
    <lineage>
        <taxon>Bacteria</taxon>
        <taxon>Bacillati</taxon>
        <taxon>Cyanobacteriota</taxon>
        <taxon>Cyanophyceae</taxon>
        <taxon>Oscillatoriophycideae</taxon>
        <taxon>Oscillatoriales</taxon>
        <taxon>Microcoleaceae</taxon>
        <taxon>Lyngbya</taxon>
    </lineage>
</organism>